<feature type="compositionally biased region" description="Polar residues" evidence="2">
    <location>
        <begin position="517"/>
        <end position="529"/>
    </location>
</feature>
<gene>
    <name evidence="4" type="ORF">D9758_007306</name>
</gene>
<comment type="caution">
    <text evidence="4">The sequence shown here is derived from an EMBL/GenBank/DDBJ whole genome shotgun (WGS) entry which is preliminary data.</text>
</comment>
<dbReference type="PANTHER" id="PTHR38926:SF5">
    <property type="entry name" value="F-BOX AND LEUCINE-RICH REPEAT PROTEIN 6"/>
    <property type="match status" value="1"/>
</dbReference>
<dbReference type="Gene3D" id="3.80.10.10">
    <property type="entry name" value="Ribonuclease Inhibitor"/>
    <property type="match status" value="1"/>
</dbReference>
<dbReference type="EMBL" id="JAACJM010000039">
    <property type="protein sequence ID" value="KAF5361658.1"/>
    <property type="molecule type" value="Genomic_DNA"/>
</dbReference>
<feature type="domain" description="F-box" evidence="3">
    <location>
        <begin position="79"/>
        <end position="133"/>
    </location>
</feature>
<evidence type="ECO:0000256" key="1">
    <source>
        <dbReference type="SAM" id="Coils"/>
    </source>
</evidence>
<protein>
    <recommendedName>
        <fullName evidence="3">F-box domain-containing protein</fullName>
    </recommendedName>
</protein>
<keyword evidence="1" id="KW-0175">Coiled coil</keyword>
<dbReference type="InterPro" id="IPR032675">
    <property type="entry name" value="LRR_dom_sf"/>
</dbReference>
<dbReference type="PANTHER" id="PTHR38926">
    <property type="entry name" value="F-BOX DOMAIN CONTAINING PROTEIN, EXPRESSED"/>
    <property type="match status" value="1"/>
</dbReference>
<dbReference type="SUPFAM" id="SSF52047">
    <property type="entry name" value="RNI-like"/>
    <property type="match status" value="1"/>
</dbReference>
<evidence type="ECO:0000313" key="5">
    <source>
        <dbReference type="Proteomes" id="UP000559256"/>
    </source>
</evidence>
<proteinExistence type="predicted"/>
<reference evidence="4 5" key="1">
    <citation type="journal article" date="2020" name="ISME J.">
        <title>Uncovering the hidden diversity of litter-decomposition mechanisms in mushroom-forming fungi.</title>
        <authorList>
            <person name="Floudas D."/>
            <person name="Bentzer J."/>
            <person name="Ahren D."/>
            <person name="Johansson T."/>
            <person name="Persson P."/>
            <person name="Tunlid A."/>
        </authorList>
    </citation>
    <scope>NUCLEOTIDE SEQUENCE [LARGE SCALE GENOMIC DNA]</scope>
    <source>
        <strain evidence="4 5">CBS 291.85</strain>
    </source>
</reference>
<dbReference type="Proteomes" id="UP000559256">
    <property type="component" value="Unassembled WGS sequence"/>
</dbReference>
<sequence>MIVDSKSSSFGELLTTNICPTDAQVDAVRSALARPLECLSSLDSKIQSLESTLAELRAEKLSLQSYIDAHNSILSPTRRLPPEIVAAIFTYTLPHDHFPTRSSKASPLLLGRVCSQWRAVSLSTPELWNRMHIVIPSSADSGLLCQVLTKRVEYVATWLSRAGALPISFSLYSYNWTQHAPFQEDRVIMSNILRSLMSSLFGLSKRWQRVEFKVPGILWKILREYVTKLTAADVPMLESLKVDFNTWGIADMTESELFHNMVESTPLRSVSFTGLCSKVSGMSLDWKHLQHLQLTSKFNDRFMNIPEVQNVLSQCHELRSCDIGVLVSATPSPPSLDLPSVIALPHLRDLQLSLTCPNAPLSNLLPSFFQSLSLPVLSSLSVSFEGKYSPVNRLPFFPLLAPGHNVEKLMLHSSVLPLDPLIEVLEACPDLKTLKIEQPPPSFRGRAEGTLGEGLVMRLIGAGVHEMSHASENGNGAAGPALDPLCPSLEVIHLSNLDAKDELLLQFARSRTRASKGLTQPQPNLHPNSIPNPVPKTTPLKVFHVRLPRYRQWFDIYARAEELKNQTGLDIQLVHSTEGADGAGDGQETTAS</sequence>
<evidence type="ECO:0000313" key="4">
    <source>
        <dbReference type="EMBL" id="KAF5361658.1"/>
    </source>
</evidence>
<accession>A0A8H5LLM1</accession>
<dbReference type="InterPro" id="IPR001810">
    <property type="entry name" value="F-box_dom"/>
</dbReference>
<dbReference type="AlphaFoldDB" id="A0A8H5LLM1"/>
<feature type="region of interest" description="Disordered" evidence="2">
    <location>
        <begin position="514"/>
        <end position="536"/>
    </location>
</feature>
<evidence type="ECO:0000256" key="2">
    <source>
        <dbReference type="SAM" id="MobiDB-lite"/>
    </source>
</evidence>
<organism evidence="4 5">
    <name type="scientific">Tetrapyrgos nigripes</name>
    <dbReference type="NCBI Taxonomy" id="182062"/>
    <lineage>
        <taxon>Eukaryota</taxon>
        <taxon>Fungi</taxon>
        <taxon>Dikarya</taxon>
        <taxon>Basidiomycota</taxon>
        <taxon>Agaricomycotina</taxon>
        <taxon>Agaricomycetes</taxon>
        <taxon>Agaricomycetidae</taxon>
        <taxon>Agaricales</taxon>
        <taxon>Marasmiineae</taxon>
        <taxon>Marasmiaceae</taxon>
        <taxon>Tetrapyrgos</taxon>
    </lineage>
</organism>
<feature type="coiled-coil region" evidence="1">
    <location>
        <begin position="39"/>
        <end position="66"/>
    </location>
</feature>
<evidence type="ECO:0000259" key="3">
    <source>
        <dbReference type="Pfam" id="PF12937"/>
    </source>
</evidence>
<dbReference type="Pfam" id="PF12937">
    <property type="entry name" value="F-box-like"/>
    <property type="match status" value="1"/>
</dbReference>
<dbReference type="OrthoDB" id="3365698at2759"/>
<name>A0A8H5LLM1_9AGAR</name>
<dbReference type="Gene3D" id="1.20.1280.50">
    <property type="match status" value="1"/>
</dbReference>
<keyword evidence="5" id="KW-1185">Reference proteome</keyword>